<comment type="similarity">
    <text evidence="2">Belongs to the bacterial solute-binding protein 2 family.</text>
</comment>
<dbReference type="GO" id="GO:0030288">
    <property type="term" value="C:outer membrane-bounded periplasmic space"/>
    <property type="evidence" value="ECO:0007669"/>
    <property type="project" value="TreeGrafter"/>
</dbReference>
<feature type="compositionally biased region" description="Polar residues" evidence="3">
    <location>
        <begin position="363"/>
        <end position="378"/>
    </location>
</feature>
<proteinExistence type="inferred from homology"/>
<feature type="signal peptide" evidence="4">
    <location>
        <begin position="1"/>
        <end position="23"/>
    </location>
</feature>
<gene>
    <name evidence="6" type="ORF">FHU40_003642</name>
</gene>
<dbReference type="AlphaFoldDB" id="A0A7W4VXX0"/>
<accession>A0A7W4VXX0</accession>
<evidence type="ECO:0000256" key="4">
    <source>
        <dbReference type="SAM" id="SignalP"/>
    </source>
</evidence>
<dbReference type="PANTHER" id="PTHR30036">
    <property type="entry name" value="D-XYLOSE-BINDING PERIPLASMIC PROTEIN"/>
    <property type="match status" value="1"/>
</dbReference>
<feature type="region of interest" description="Disordered" evidence="3">
    <location>
        <begin position="347"/>
        <end position="378"/>
    </location>
</feature>
<feature type="chain" id="PRO_5038533560" evidence="4">
    <location>
        <begin position="24"/>
        <end position="378"/>
    </location>
</feature>
<sequence>MRKAAIGLSVSAVLIAMSACSVAPPDASETKTGSEQKLTTGDTSQLKEITDFCGDKPMKVALADGQGGNAWRKVTRAEFEDEASRCDNIEVLPYADGQNNPQKAISDVNALVAQGVNGLVVFPDSGPAMLPTFRTAFKAGVSVVPYTSNPGGTPGVDYTTFVSNNTAAEGGIWAAWMCQTLQPEGGNIVFLGGTPGNTQSLTELEAVEEEMASNSDCSNVKLLNKSGQPYDTNWEPTQGQKVVAGLLTQYQQIDGIISDSSQVVVAGLRAVKAAKRSTPAIATVDLNELSCLWETYDKAGDAFPMMSIDGRPWLVRIALRKAVADFQGIDNDEPNIVTVPIFEDTTDDSKPVRCEPSLPPEASVSSTLKPEQLQKVFN</sequence>
<dbReference type="Gene3D" id="3.40.50.2300">
    <property type="match status" value="2"/>
</dbReference>
<dbReference type="InterPro" id="IPR028082">
    <property type="entry name" value="Peripla_BP_I"/>
</dbReference>
<dbReference type="PROSITE" id="PS51257">
    <property type="entry name" value="PROKAR_LIPOPROTEIN"/>
    <property type="match status" value="1"/>
</dbReference>
<comment type="caution">
    <text evidence="6">The sequence shown here is derived from an EMBL/GenBank/DDBJ whole genome shotgun (WGS) entry which is preliminary data.</text>
</comment>
<name>A0A7W4VXX0_9ACTN</name>
<dbReference type="SUPFAM" id="SSF53822">
    <property type="entry name" value="Periplasmic binding protein-like I"/>
    <property type="match status" value="1"/>
</dbReference>
<evidence type="ECO:0000256" key="2">
    <source>
        <dbReference type="ARBA" id="ARBA00007639"/>
    </source>
</evidence>
<dbReference type="RefSeq" id="WP_183593593.1">
    <property type="nucleotide sequence ID" value="NZ_JACHWR010000002.1"/>
</dbReference>
<feature type="domain" description="Periplasmic binding protein" evidence="5">
    <location>
        <begin position="67"/>
        <end position="288"/>
    </location>
</feature>
<keyword evidence="4" id="KW-0732">Signal</keyword>
<dbReference type="GO" id="GO:0030246">
    <property type="term" value="F:carbohydrate binding"/>
    <property type="evidence" value="ECO:0007669"/>
    <property type="project" value="TreeGrafter"/>
</dbReference>
<dbReference type="Pfam" id="PF13407">
    <property type="entry name" value="Peripla_BP_4"/>
    <property type="match status" value="1"/>
</dbReference>
<evidence type="ECO:0000313" key="7">
    <source>
        <dbReference type="Proteomes" id="UP000589626"/>
    </source>
</evidence>
<organism evidence="6 7">
    <name type="scientific">Nocardioides soli</name>
    <dbReference type="NCBI Taxonomy" id="1036020"/>
    <lineage>
        <taxon>Bacteria</taxon>
        <taxon>Bacillati</taxon>
        <taxon>Actinomycetota</taxon>
        <taxon>Actinomycetes</taxon>
        <taxon>Propionibacteriales</taxon>
        <taxon>Nocardioidaceae</taxon>
        <taxon>Nocardioides</taxon>
    </lineage>
</organism>
<dbReference type="InterPro" id="IPR025997">
    <property type="entry name" value="SBP_2_dom"/>
</dbReference>
<reference evidence="6 7" key="1">
    <citation type="submission" date="2020-08" db="EMBL/GenBank/DDBJ databases">
        <title>Sequencing the genomes of 1000 actinobacteria strains.</title>
        <authorList>
            <person name="Klenk H.-P."/>
        </authorList>
    </citation>
    <scope>NUCLEOTIDE SEQUENCE [LARGE SCALE GENOMIC DNA]</scope>
    <source>
        <strain evidence="6 7">DSM 105498</strain>
    </source>
</reference>
<protein>
    <submittedName>
        <fullName evidence="6">Ribose transport system substrate-binding protein</fullName>
    </submittedName>
</protein>
<keyword evidence="7" id="KW-1185">Reference proteome</keyword>
<dbReference type="EMBL" id="JACHWR010000002">
    <property type="protein sequence ID" value="MBB3043824.1"/>
    <property type="molecule type" value="Genomic_DNA"/>
</dbReference>
<dbReference type="PANTHER" id="PTHR30036:SF7">
    <property type="entry name" value="ABC TRANSPORTER PERIPLASMIC-BINDING PROTEIN YPHF"/>
    <property type="match status" value="1"/>
</dbReference>
<evidence type="ECO:0000256" key="1">
    <source>
        <dbReference type="ARBA" id="ARBA00004196"/>
    </source>
</evidence>
<dbReference type="InterPro" id="IPR050555">
    <property type="entry name" value="Bact_Solute-Bind_Prot2"/>
</dbReference>
<comment type="subcellular location">
    <subcellularLocation>
        <location evidence="1">Cell envelope</location>
    </subcellularLocation>
</comment>
<evidence type="ECO:0000259" key="5">
    <source>
        <dbReference type="Pfam" id="PF13407"/>
    </source>
</evidence>
<evidence type="ECO:0000313" key="6">
    <source>
        <dbReference type="EMBL" id="MBB3043824.1"/>
    </source>
</evidence>
<evidence type="ECO:0000256" key="3">
    <source>
        <dbReference type="SAM" id="MobiDB-lite"/>
    </source>
</evidence>
<dbReference type="Proteomes" id="UP000589626">
    <property type="component" value="Unassembled WGS sequence"/>
</dbReference>